<proteinExistence type="predicted"/>
<gene>
    <name evidence="3" type="ORF">Z043_118871</name>
</gene>
<reference evidence="3 4" key="1">
    <citation type="submission" date="2015-08" db="EMBL/GenBank/DDBJ databases">
        <title>The genome of the Asian arowana (Scleropages formosus).</title>
        <authorList>
            <person name="Tan M.H."/>
            <person name="Gan H.M."/>
            <person name="Croft L.J."/>
            <person name="Austin C.M."/>
        </authorList>
    </citation>
    <scope>NUCLEOTIDE SEQUENCE [LARGE SCALE GENOMIC DNA]</scope>
    <source>
        <strain evidence="3">Aro1</strain>
    </source>
</reference>
<dbReference type="Proteomes" id="UP000034805">
    <property type="component" value="Unassembled WGS sequence"/>
</dbReference>
<dbReference type="SUPFAM" id="SSF57302">
    <property type="entry name" value="Snake toxin-like"/>
    <property type="match status" value="1"/>
</dbReference>
<evidence type="ECO:0000256" key="1">
    <source>
        <dbReference type="SAM" id="MobiDB-lite"/>
    </source>
</evidence>
<accession>A0A0P7WH82</accession>
<protein>
    <recommendedName>
        <fullName evidence="2">UPAR/Ly6 domain-containing protein</fullName>
    </recommendedName>
</protein>
<evidence type="ECO:0000313" key="3">
    <source>
        <dbReference type="EMBL" id="KPP62910.1"/>
    </source>
</evidence>
<evidence type="ECO:0000313" key="4">
    <source>
        <dbReference type="Proteomes" id="UP000034805"/>
    </source>
</evidence>
<organism evidence="3 4">
    <name type="scientific">Scleropages formosus</name>
    <name type="common">Asian bonytongue</name>
    <name type="synonym">Osteoglossum formosum</name>
    <dbReference type="NCBI Taxonomy" id="113540"/>
    <lineage>
        <taxon>Eukaryota</taxon>
        <taxon>Metazoa</taxon>
        <taxon>Chordata</taxon>
        <taxon>Craniata</taxon>
        <taxon>Vertebrata</taxon>
        <taxon>Euteleostomi</taxon>
        <taxon>Actinopterygii</taxon>
        <taxon>Neopterygii</taxon>
        <taxon>Teleostei</taxon>
        <taxon>Osteoglossocephala</taxon>
        <taxon>Osteoglossomorpha</taxon>
        <taxon>Osteoglossiformes</taxon>
        <taxon>Osteoglossidae</taxon>
        <taxon>Scleropages</taxon>
    </lineage>
</organism>
<dbReference type="AlphaFoldDB" id="A0A0P7WH82"/>
<dbReference type="InterPro" id="IPR045860">
    <property type="entry name" value="Snake_toxin-like_sf"/>
</dbReference>
<sequence length="158" mass="17363">MPPRRQTTRFKSLSRPDPAPRLSPRRHEESWKSRRPQLNSPSSSPYRAPAEGHLGVTRVLSPGACRVTVRTRRCDLTPALRCYTCVFPAISPIDCLKFPQECPAGQRCLSSVAIGTQGTLRLVLYEKSCAFASQCGLSGDKSAAGLNFTYTNECCDAD</sequence>
<feature type="domain" description="UPAR/Ly6" evidence="2">
    <location>
        <begin position="79"/>
        <end position="158"/>
    </location>
</feature>
<name>A0A0P7WH82_SCLFO</name>
<comment type="caution">
    <text evidence="3">The sequence shown here is derived from an EMBL/GenBank/DDBJ whole genome shotgun (WGS) entry which is preliminary data.</text>
</comment>
<evidence type="ECO:0000259" key="2">
    <source>
        <dbReference type="Pfam" id="PF00021"/>
    </source>
</evidence>
<feature type="non-terminal residue" evidence="3">
    <location>
        <position position="158"/>
    </location>
</feature>
<dbReference type="Pfam" id="PF00021">
    <property type="entry name" value="UPAR_LY6"/>
    <property type="match status" value="1"/>
</dbReference>
<feature type="compositionally biased region" description="Polar residues" evidence="1">
    <location>
        <begin position="36"/>
        <end position="45"/>
    </location>
</feature>
<dbReference type="EMBL" id="JARO02008293">
    <property type="protein sequence ID" value="KPP62910.1"/>
    <property type="molecule type" value="Genomic_DNA"/>
</dbReference>
<feature type="region of interest" description="Disordered" evidence="1">
    <location>
        <begin position="1"/>
        <end position="50"/>
    </location>
</feature>
<dbReference type="InterPro" id="IPR016054">
    <property type="entry name" value="LY6_UPA_recep-like"/>
</dbReference>